<dbReference type="Gene3D" id="3.40.50.720">
    <property type="entry name" value="NAD(P)-binding Rossmann-like Domain"/>
    <property type="match status" value="2"/>
</dbReference>
<dbReference type="GO" id="GO:0006065">
    <property type="term" value="P:UDP-glucuronate biosynthetic process"/>
    <property type="evidence" value="ECO:0007669"/>
    <property type="project" value="UniProtKB-UniPathway"/>
</dbReference>
<gene>
    <name evidence="13" type="ORF">HMPREF9304_04865</name>
</gene>
<comment type="pathway">
    <text evidence="1">Nucleotide-sugar biosynthesis; UDP-alpha-D-glucuronate biosynthesis; UDP-alpha-D-glucuronate from UDP-alpha-D-glucose: step 1/1.</text>
</comment>
<dbReference type="GO" id="GO:0003979">
    <property type="term" value="F:UDP-glucose 6-dehydrogenase activity"/>
    <property type="evidence" value="ECO:0007669"/>
    <property type="project" value="UniProtKB-EC"/>
</dbReference>
<organism evidence="13 14">
    <name type="scientific">Hoylesella timonensis S9-PR14</name>
    <dbReference type="NCBI Taxonomy" id="1401062"/>
    <lineage>
        <taxon>Bacteria</taxon>
        <taxon>Pseudomonadati</taxon>
        <taxon>Bacteroidota</taxon>
        <taxon>Bacteroidia</taxon>
        <taxon>Bacteroidales</taxon>
        <taxon>Prevotellaceae</taxon>
        <taxon>Hoylesella</taxon>
    </lineage>
</organism>
<dbReference type="SUPFAM" id="SSF51735">
    <property type="entry name" value="NAD(P)-binding Rossmann-fold domains"/>
    <property type="match status" value="1"/>
</dbReference>
<dbReference type="OrthoDB" id="9803238at2"/>
<dbReference type="GO" id="GO:0000271">
    <property type="term" value="P:polysaccharide biosynthetic process"/>
    <property type="evidence" value="ECO:0007669"/>
    <property type="project" value="InterPro"/>
</dbReference>
<dbReference type="SUPFAM" id="SSF52413">
    <property type="entry name" value="UDP-glucose/GDP-mannose dehydrogenase C-terminal domain"/>
    <property type="match status" value="1"/>
</dbReference>
<evidence type="ECO:0000256" key="9">
    <source>
        <dbReference type="PIRSR" id="PIRSR500134-1"/>
    </source>
</evidence>
<proteinExistence type="inferred from homology"/>
<evidence type="ECO:0000256" key="4">
    <source>
        <dbReference type="ARBA" id="ARBA00015132"/>
    </source>
</evidence>
<comment type="caution">
    <text evidence="13">The sequence shown here is derived from an EMBL/GenBank/DDBJ whole genome shotgun (WGS) entry which is preliminary data.</text>
</comment>
<keyword evidence="5 8" id="KW-0560">Oxidoreductase</keyword>
<dbReference type="RefSeq" id="WP_036926874.1">
    <property type="nucleotide sequence ID" value="NZ_JRPQ01000072.1"/>
</dbReference>
<evidence type="ECO:0000256" key="1">
    <source>
        <dbReference type="ARBA" id="ARBA00004701"/>
    </source>
</evidence>
<protein>
    <recommendedName>
        <fullName evidence="4 8">UDP-glucose 6-dehydrogenase</fullName>
        <ecNumber evidence="3 8">1.1.1.22</ecNumber>
    </recommendedName>
</protein>
<dbReference type="InterPro" id="IPR014027">
    <property type="entry name" value="UDP-Glc/GDP-Man_DH_C"/>
</dbReference>
<dbReference type="GO" id="GO:0051287">
    <property type="term" value="F:NAD binding"/>
    <property type="evidence" value="ECO:0007669"/>
    <property type="project" value="InterPro"/>
</dbReference>
<dbReference type="UniPathway" id="UPA00038">
    <property type="reaction ID" value="UER00491"/>
</dbReference>
<dbReference type="SUPFAM" id="SSF48179">
    <property type="entry name" value="6-phosphogluconate dehydrogenase C-terminal domain-like"/>
    <property type="match status" value="1"/>
</dbReference>
<dbReference type="EMBL" id="JRPQ01000072">
    <property type="protein sequence ID" value="KGI22374.1"/>
    <property type="molecule type" value="Genomic_DNA"/>
</dbReference>
<feature type="binding site" evidence="11">
    <location>
        <position position="334"/>
    </location>
    <ligand>
        <name>NAD(+)</name>
        <dbReference type="ChEBI" id="CHEBI:57540"/>
    </ligand>
</feature>
<dbReference type="InterPro" id="IPR028357">
    <property type="entry name" value="UDPglc_DH_bac"/>
</dbReference>
<feature type="binding site" evidence="11">
    <location>
        <position position="35"/>
    </location>
    <ligand>
        <name>NAD(+)</name>
        <dbReference type="ChEBI" id="CHEBI:57540"/>
    </ligand>
</feature>
<evidence type="ECO:0000256" key="10">
    <source>
        <dbReference type="PIRSR" id="PIRSR500134-2"/>
    </source>
</evidence>
<dbReference type="InterPro" id="IPR036291">
    <property type="entry name" value="NAD(P)-bd_dom_sf"/>
</dbReference>
<evidence type="ECO:0000256" key="11">
    <source>
        <dbReference type="PIRSR" id="PIRSR500134-3"/>
    </source>
</evidence>
<dbReference type="SMART" id="SM00984">
    <property type="entry name" value="UDPG_MGDP_dh_C"/>
    <property type="match status" value="1"/>
</dbReference>
<dbReference type="PANTHER" id="PTHR43750">
    <property type="entry name" value="UDP-GLUCOSE 6-DEHYDROGENASE TUAD"/>
    <property type="match status" value="1"/>
</dbReference>
<dbReference type="InterPro" id="IPR001732">
    <property type="entry name" value="UDP-Glc/GDP-Man_DH_N"/>
</dbReference>
<feature type="binding site" evidence="10">
    <location>
        <begin position="255"/>
        <end position="259"/>
    </location>
    <ligand>
        <name>substrate</name>
    </ligand>
</feature>
<dbReference type="Pfam" id="PF03721">
    <property type="entry name" value="UDPG_MGDP_dh_N"/>
    <property type="match status" value="1"/>
</dbReference>
<dbReference type="InterPro" id="IPR014026">
    <property type="entry name" value="UDP-Glc/GDP-Man_DH_dimer"/>
</dbReference>
<feature type="binding site" evidence="10">
    <location>
        <position position="263"/>
    </location>
    <ligand>
        <name>substrate</name>
    </ligand>
</feature>
<feature type="binding site" evidence="11">
    <location>
        <position position="158"/>
    </location>
    <ligand>
        <name>NAD(+)</name>
        <dbReference type="ChEBI" id="CHEBI:57540"/>
    </ligand>
</feature>
<sequence>MNIAIVGTGYVGLVSGTCFAEMGANVTCVDVDQKKVDMLLKGIVPIYEPGLDEMVQRNVKEERLHFTTDLASVLEDVEVVFSAVGTPPDEDGSADLHYVLQVAHTVGANISKYTVLVTKSTVPVGTAKKVKAAIQEELDKRGVDIPFDVASNPEFLKEGAAIKDFMSPDRVVVGVESERAKELLVKLYRPFMMNNFRVIFTDIPSAEMIKYAANSMLATRISFMNDIANLCELIGADVNMVRKGIGADTRIGNKFLYPGCGYGGSCFPKDVKALIKTAEKNGYDMKVLKAVEAVNASQKEVVFKKLNNYYQGKLKGKKIAIWGLSFKAETDDMREATSLVTIELLKQAGANICVFDPVAMEECQRRVGDAVVYATDMYDAVLDADALLVLTEWKQFRLPSWGVVKKSMNTPLVVDGRNIYVPSDMKALGFEYHSIGRK</sequence>
<feature type="binding site" evidence="11">
    <location>
        <position position="86"/>
    </location>
    <ligand>
        <name>NAD(+)</name>
        <dbReference type="ChEBI" id="CHEBI:57540"/>
    </ligand>
</feature>
<feature type="binding site" evidence="10">
    <location>
        <position position="327"/>
    </location>
    <ligand>
        <name>substrate</name>
    </ligand>
</feature>
<dbReference type="PIRSF" id="PIRSF500134">
    <property type="entry name" value="UDPglc_DH_bac"/>
    <property type="match status" value="1"/>
</dbReference>
<feature type="binding site" evidence="10">
    <location>
        <position position="210"/>
    </location>
    <ligand>
        <name>substrate</name>
    </ligand>
</feature>
<dbReference type="PIRSF" id="PIRSF000124">
    <property type="entry name" value="UDPglc_GDPman_dh"/>
    <property type="match status" value="1"/>
</dbReference>
<evidence type="ECO:0000256" key="8">
    <source>
        <dbReference type="PIRNR" id="PIRNR000124"/>
    </source>
</evidence>
<comment type="catalytic activity">
    <reaction evidence="7 8">
        <text>UDP-alpha-D-glucose + 2 NAD(+) + H2O = UDP-alpha-D-glucuronate + 2 NADH + 3 H(+)</text>
        <dbReference type="Rhea" id="RHEA:23596"/>
        <dbReference type="ChEBI" id="CHEBI:15377"/>
        <dbReference type="ChEBI" id="CHEBI:15378"/>
        <dbReference type="ChEBI" id="CHEBI:57540"/>
        <dbReference type="ChEBI" id="CHEBI:57945"/>
        <dbReference type="ChEBI" id="CHEBI:58052"/>
        <dbReference type="ChEBI" id="CHEBI:58885"/>
        <dbReference type="EC" id="1.1.1.22"/>
    </reaction>
</comment>
<dbReference type="AlphaFoldDB" id="A0A098YSJ7"/>
<evidence type="ECO:0000313" key="14">
    <source>
        <dbReference type="Proteomes" id="UP000029723"/>
    </source>
</evidence>
<evidence type="ECO:0000256" key="6">
    <source>
        <dbReference type="ARBA" id="ARBA00023027"/>
    </source>
</evidence>
<keyword evidence="6 8" id="KW-0520">NAD</keyword>
<accession>A0A098YSJ7</accession>
<reference evidence="13 14" key="1">
    <citation type="submission" date="2014-07" db="EMBL/GenBank/DDBJ databases">
        <authorList>
            <person name="McCorrison J."/>
            <person name="Sanka R."/>
            <person name="Torralba M."/>
            <person name="Gillis M."/>
            <person name="Haft D.H."/>
            <person name="Methe B."/>
            <person name="Sutton G."/>
            <person name="Nelson K.E."/>
        </authorList>
    </citation>
    <scope>NUCLEOTIDE SEQUENCE [LARGE SCALE GENOMIC DNA]</scope>
    <source>
        <strain evidence="13 14">S9-PR14</strain>
    </source>
</reference>
<dbReference type="Proteomes" id="UP000029723">
    <property type="component" value="Unassembled WGS sequence"/>
</dbReference>
<dbReference type="InterPro" id="IPR008927">
    <property type="entry name" value="6-PGluconate_DH-like_C_sf"/>
</dbReference>
<dbReference type="NCBIfam" id="TIGR03026">
    <property type="entry name" value="NDP-sugDHase"/>
    <property type="match status" value="1"/>
</dbReference>
<evidence type="ECO:0000256" key="3">
    <source>
        <dbReference type="ARBA" id="ARBA00012954"/>
    </source>
</evidence>
<feature type="domain" description="UDP-glucose/GDP-mannose dehydrogenase C-terminal" evidence="12">
    <location>
        <begin position="320"/>
        <end position="422"/>
    </location>
</feature>
<evidence type="ECO:0000259" key="12">
    <source>
        <dbReference type="SMART" id="SM00984"/>
    </source>
</evidence>
<evidence type="ECO:0000256" key="5">
    <source>
        <dbReference type="ARBA" id="ARBA00023002"/>
    </source>
</evidence>
<dbReference type="Gene3D" id="1.20.5.100">
    <property type="entry name" value="Cytochrome c1, transmembrane anchor, C-terminal"/>
    <property type="match status" value="1"/>
</dbReference>
<feature type="binding site" evidence="11">
    <location>
        <position position="30"/>
    </location>
    <ligand>
        <name>NAD(+)</name>
        <dbReference type="ChEBI" id="CHEBI:57540"/>
    </ligand>
</feature>
<dbReference type="Pfam" id="PF00984">
    <property type="entry name" value="UDPG_MGDP_dh"/>
    <property type="match status" value="1"/>
</dbReference>
<dbReference type="InterPro" id="IPR036220">
    <property type="entry name" value="UDP-Glc/GDP-Man_DH_C_sf"/>
</dbReference>
<evidence type="ECO:0000313" key="13">
    <source>
        <dbReference type="EMBL" id="KGI22374.1"/>
    </source>
</evidence>
<feature type="active site" description="Nucleophile" evidence="9">
    <location>
        <position position="266"/>
    </location>
</feature>
<dbReference type="PANTHER" id="PTHR43750:SF3">
    <property type="entry name" value="UDP-GLUCOSE 6-DEHYDROGENASE TUAD"/>
    <property type="match status" value="1"/>
</dbReference>
<dbReference type="Pfam" id="PF03720">
    <property type="entry name" value="UDPG_MGDP_dh_C"/>
    <property type="match status" value="1"/>
</dbReference>
<evidence type="ECO:0000256" key="7">
    <source>
        <dbReference type="ARBA" id="ARBA00047473"/>
    </source>
</evidence>
<feature type="binding site" evidence="11">
    <location>
        <position position="269"/>
    </location>
    <ligand>
        <name>NAD(+)</name>
        <dbReference type="ChEBI" id="CHEBI:57540"/>
    </ligand>
</feature>
<dbReference type="EC" id="1.1.1.22" evidence="3 8"/>
<evidence type="ECO:0000256" key="2">
    <source>
        <dbReference type="ARBA" id="ARBA00006601"/>
    </source>
</evidence>
<dbReference type="InterPro" id="IPR017476">
    <property type="entry name" value="UDP-Glc/GDP-Man"/>
</dbReference>
<feature type="binding site" evidence="10">
    <location>
        <begin position="155"/>
        <end position="158"/>
    </location>
    <ligand>
        <name>substrate</name>
    </ligand>
</feature>
<name>A0A098YSJ7_9BACT</name>
<feature type="binding site" evidence="11">
    <location>
        <position position="121"/>
    </location>
    <ligand>
        <name>NAD(+)</name>
        <dbReference type="ChEBI" id="CHEBI:57540"/>
    </ligand>
</feature>
<comment type="similarity">
    <text evidence="2 8">Belongs to the UDP-glucose/GDP-mannose dehydrogenase family.</text>
</comment>